<dbReference type="Pfam" id="PF13715">
    <property type="entry name" value="CarbopepD_reg_2"/>
    <property type="match status" value="1"/>
</dbReference>
<dbReference type="PROSITE" id="PS52016">
    <property type="entry name" value="TONB_DEPENDENT_REC_3"/>
    <property type="match status" value="1"/>
</dbReference>
<dbReference type="AlphaFoldDB" id="A0A085ZL39"/>
<dbReference type="STRING" id="362418.IW19_06225"/>
<evidence type="ECO:0000313" key="11">
    <source>
        <dbReference type="Proteomes" id="UP000028715"/>
    </source>
</evidence>
<sequence>MRQKFKGLMVLFFVLALQFTFAQERKITGTVSDHTGMPLPGVSVLVKGTKSGAQTDFDGKYVINAASNQVLVFSYIGMNTQEITANSSNINIKMADAGAQELEGVVVTTAMGIKKEKKALGYATQEVKATELTKGNNNSLAGALQGKLAGVQITPSSGAPGASSQIVIRGARSFTGNNTPLYVIDGMPVASQSDYPTGNSVSGSDSANRAVDIDPNDIESINILKGQAASAIYGLRATNGVIVITTKSGRGASKNGRPIINFNTSVAADDISRKINYQNEYSQGTKGAYDPTNSLSWGSKISELPNNSKYGGNVANTLNGMDATAHEGKYYVPQRATAGLDPWVTPSVYDNFGDFFKTGITVNNSLSITQATDKSNYAFALGSSNQDGFVPGTGMNRYNAKASFSTKLGDEWKTGFVGNYVTTKIQKATGANDSSVAGAFASPISYNLKGNGFENPNDPYKQIYYRSTGFNNPYWAAKHNVFDEQTDRFYGNSYIEFAPKISTDNQHKITFRYQLGADAYTTNYRSMEEYGNKQTTAGHLDIYGISSRTINSLFTANYEYKISENLNLTALVGNEINDRYEKEYDMIGNNLNFGGWANLANTQQTVATDEINKNRTFGLFGNVNLSYKNFIYLGGTIRNDIVSSMPRNNRSFVYPSVSLGLVLTELEALKGNSVLSFAKLRGSWAEVGQAGNYKANYYSVPTYGGGFWGTAPISYPVGGVNSYTPNNIMYDPNLKPQNTRSYELGGEVRLFNDRVSIDYTYARQNVIDQIFLVPLAGSTGASSLMMNGGKIHTNSHELIVSFTPVRTTDFDWTISANYTQIDNFVDELKDGVPNIFLGGFVTPQIRASIGERFPVIYGTAFARDDKGNILVDNNGLAIAGETKSLGEVAPKFNLGGTTSFRYKKITLAATFDWKNGGKMYSGTNSLLDTYGLSAKTGNRDELLVQQGVNEITGEVNTKTATKEATYTVYSNIAETAVYDASFVKLRELSLGYTLPKFSTGFDMRLSAFARNILLWAKMPNLDPESSQGNNNMAGGFERLSIPQTTSIGVGMNLTIN</sequence>
<dbReference type="Gene3D" id="2.60.40.1120">
    <property type="entry name" value="Carboxypeptidase-like, regulatory domain"/>
    <property type="match status" value="1"/>
</dbReference>
<evidence type="ECO:0000256" key="7">
    <source>
        <dbReference type="PROSITE-ProRule" id="PRU01360"/>
    </source>
</evidence>
<dbReference type="InterPro" id="IPR008969">
    <property type="entry name" value="CarboxyPept-like_regulatory"/>
</dbReference>
<evidence type="ECO:0000256" key="2">
    <source>
        <dbReference type="ARBA" id="ARBA00022448"/>
    </source>
</evidence>
<dbReference type="NCBIfam" id="TIGR04057">
    <property type="entry name" value="SusC_RagA_signa"/>
    <property type="match status" value="1"/>
</dbReference>
<dbReference type="eggNOG" id="COG3188">
    <property type="taxonomic scope" value="Bacteria"/>
</dbReference>
<keyword evidence="2 7" id="KW-0813">Transport</keyword>
<dbReference type="SUPFAM" id="SSF56935">
    <property type="entry name" value="Porins"/>
    <property type="match status" value="1"/>
</dbReference>
<dbReference type="SUPFAM" id="SSF49464">
    <property type="entry name" value="Carboxypeptidase regulatory domain-like"/>
    <property type="match status" value="1"/>
</dbReference>
<comment type="caution">
    <text evidence="10">The sequence shown here is derived from an EMBL/GenBank/DDBJ whole genome shotgun (WGS) entry which is preliminary data.</text>
</comment>
<dbReference type="Proteomes" id="UP000028715">
    <property type="component" value="Unassembled WGS sequence"/>
</dbReference>
<name>A0A085ZL39_9FLAO</name>
<dbReference type="OrthoDB" id="9768177at2"/>
<dbReference type="InterPro" id="IPR039426">
    <property type="entry name" value="TonB-dep_rcpt-like"/>
</dbReference>
<keyword evidence="5 7" id="KW-0472">Membrane</keyword>
<dbReference type="GO" id="GO:0009279">
    <property type="term" value="C:cell outer membrane"/>
    <property type="evidence" value="ECO:0007669"/>
    <property type="project" value="UniProtKB-SubCell"/>
</dbReference>
<feature type="domain" description="TonB-dependent receptor plug" evidence="9">
    <location>
        <begin position="119"/>
        <end position="241"/>
    </location>
</feature>
<evidence type="ECO:0000256" key="3">
    <source>
        <dbReference type="ARBA" id="ARBA00022452"/>
    </source>
</evidence>
<reference evidence="10 11" key="1">
    <citation type="submission" date="2014-07" db="EMBL/GenBank/DDBJ databases">
        <title>Genome of Flavobacterium reichenbachii LMG 25512.</title>
        <authorList>
            <person name="Stropko S.J."/>
            <person name="Pipes S.E."/>
            <person name="Newman J.D."/>
        </authorList>
    </citation>
    <scope>NUCLEOTIDE SEQUENCE [LARGE SCALE GENOMIC DNA]</scope>
    <source>
        <strain evidence="10 11">LMG 25512</strain>
    </source>
</reference>
<dbReference type="Gene3D" id="2.170.130.10">
    <property type="entry name" value="TonB-dependent receptor, plug domain"/>
    <property type="match status" value="1"/>
</dbReference>
<comment type="similarity">
    <text evidence="7">Belongs to the TonB-dependent receptor family.</text>
</comment>
<keyword evidence="11" id="KW-1185">Reference proteome</keyword>
<evidence type="ECO:0000259" key="9">
    <source>
        <dbReference type="Pfam" id="PF07715"/>
    </source>
</evidence>
<keyword evidence="6 7" id="KW-0998">Cell outer membrane</keyword>
<evidence type="ECO:0000256" key="4">
    <source>
        <dbReference type="ARBA" id="ARBA00022692"/>
    </source>
</evidence>
<dbReference type="RefSeq" id="WP_035682275.1">
    <property type="nucleotide sequence ID" value="NZ_JPRL01000001.1"/>
</dbReference>
<evidence type="ECO:0000256" key="5">
    <source>
        <dbReference type="ARBA" id="ARBA00023136"/>
    </source>
</evidence>
<feature type="signal peptide" evidence="8">
    <location>
        <begin position="1"/>
        <end position="22"/>
    </location>
</feature>
<evidence type="ECO:0000256" key="1">
    <source>
        <dbReference type="ARBA" id="ARBA00004571"/>
    </source>
</evidence>
<dbReference type="NCBIfam" id="TIGR04056">
    <property type="entry name" value="OMP_RagA_SusC"/>
    <property type="match status" value="1"/>
</dbReference>
<dbReference type="InterPro" id="IPR023997">
    <property type="entry name" value="TonB-dep_OMP_SusC/RagA_CS"/>
</dbReference>
<organism evidence="10 11">
    <name type="scientific">Flavobacterium reichenbachii</name>
    <dbReference type="NCBI Taxonomy" id="362418"/>
    <lineage>
        <taxon>Bacteria</taxon>
        <taxon>Pseudomonadati</taxon>
        <taxon>Bacteroidota</taxon>
        <taxon>Flavobacteriia</taxon>
        <taxon>Flavobacteriales</taxon>
        <taxon>Flavobacteriaceae</taxon>
        <taxon>Flavobacterium</taxon>
    </lineage>
</organism>
<keyword evidence="4 7" id="KW-0812">Transmembrane</keyword>
<gene>
    <name evidence="10" type="ORF">IW19_06225</name>
</gene>
<dbReference type="InterPro" id="IPR036942">
    <property type="entry name" value="Beta-barrel_TonB_sf"/>
</dbReference>
<proteinExistence type="inferred from homology"/>
<feature type="chain" id="PRO_5001801389" evidence="8">
    <location>
        <begin position="23"/>
        <end position="1056"/>
    </location>
</feature>
<comment type="subcellular location">
    <subcellularLocation>
        <location evidence="1 7">Cell outer membrane</location>
        <topology evidence="1 7">Multi-pass membrane protein</topology>
    </subcellularLocation>
</comment>
<evidence type="ECO:0000256" key="6">
    <source>
        <dbReference type="ARBA" id="ARBA00023237"/>
    </source>
</evidence>
<dbReference type="Pfam" id="PF07715">
    <property type="entry name" value="Plug"/>
    <property type="match status" value="1"/>
</dbReference>
<dbReference type="EMBL" id="JPRL01000001">
    <property type="protein sequence ID" value="KFF05153.1"/>
    <property type="molecule type" value="Genomic_DNA"/>
</dbReference>
<protein>
    <submittedName>
        <fullName evidence="10">Membrane protein</fullName>
    </submittedName>
</protein>
<evidence type="ECO:0000256" key="8">
    <source>
        <dbReference type="SAM" id="SignalP"/>
    </source>
</evidence>
<dbReference type="InterPro" id="IPR012910">
    <property type="entry name" value="Plug_dom"/>
</dbReference>
<keyword evidence="3 7" id="KW-1134">Transmembrane beta strand</keyword>
<dbReference type="eggNOG" id="COG1629">
    <property type="taxonomic scope" value="Bacteria"/>
</dbReference>
<dbReference type="InterPro" id="IPR037066">
    <property type="entry name" value="Plug_dom_sf"/>
</dbReference>
<keyword evidence="8" id="KW-0732">Signal</keyword>
<dbReference type="Gene3D" id="2.40.170.20">
    <property type="entry name" value="TonB-dependent receptor, beta-barrel domain"/>
    <property type="match status" value="1"/>
</dbReference>
<evidence type="ECO:0000313" key="10">
    <source>
        <dbReference type="EMBL" id="KFF05153.1"/>
    </source>
</evidence>
<dbReference type="FunFam" id="2.60.40.1120:FF:000003">
    <property type="entry name" value="Outer membrane protein Omp121"/>
    <property type="match status" value="1"/>
</dbReference>
<accession>A0A085ZL39</accession>
<dbReference type="InterPro" id="IPR023996">
    <property type="entry name" value="TonB-dep_OMP_SusC/RagA"/>
</dbReference>